<sequence length="193" mass="21879">MPKEQYMCQLCANHGIFNQPKKGHKQKCSFRNCLCNSCGLNTKRRALDQIERKLRVKESLSPPILEKQTPIMPITIPYIKNQFKKSSDVTTNAISNTSQSNFVSLQSTNTPSMINLPVSLPPTIPIFSQVTMKSNLSLSKQQLDEKKNDNQNNNLIKSNQQLCILTKKNGIEKIDKGKRSIFHSVEMLAKEET</sequence>
<evidence type="ECO:0000256" key="1">
    <source>
        <dbReference type="ARBA" id="ARBA00022723"/>
    </source>
</evidence>
<evidence type="ECO:0000256" key="2">
    <source>
        <dbReference type="ARBA" id="ARBA00022833"/>
    </source>
</evidence>
<gene>
    <name evidence="7 9 10" type="ORF">SRAE_1000017000</name>
</gene>
<dbReference type="GO" id="GO:0000978">
    <property type="term" value="F:RNA polymerase II cis-regulatory region sequence-specific DNA binding"/>
    <property type="evidence" value="ECO:0007669"/>
    <property type="project" value="TreeGrafter"/>
</dbReference>
<evidence type="ECO:0000313" key="7">
    <source>
        <dbReference type="EMBL" id="CEF61894.1"/>
    </source>
</evidence>
<reference evidence="9" key="2">
    <citation type="submission" date="2020-12" db="UniProtKB">
        <authorList>
            <consortium name="WormBaseParasite"/>
        </authorList>
    </citation>
    <scope>IDENTIFICATION</scope>
</reference>
<keyword evidence="2 5" id="KW-0862">Zinc</keyword>
<dbReference type="EMBL" id="LN609528">
    <property type="protein sequence ID" value="CEF61894.1"/>
    <property type="molecule type" value="Genomic_DNA"/>
</dbReference>
<dbReference type="Pfam" id="PF00751">
    <property type="entry name" value="DM"/>
    <property type="match status" value="1"/>
</dbReference>
<dbReference type="InterPro" id="IPR026607">
    <property type="entry name" value="DMRT"/>
</dbReference>
<dbReference type="GeneID" id="36374259"/>
<dbReference type="PROSITE" id="PS50809">
    <property type="entry name" value="DM_2"/>
    <property type="match status" value="1"/>
</dbReference>
<dbReference type="STRING" id="34506.A0A090L334"/>
<proteinExistence type="predicted"/>
<reference evidence="7 8" key="1">
    <citation type="submission" date="2014-09" db="EMBL/GenBank/DDBJ databases">
        <authorList>
            <person name="Martin A.A."/>
        </authorList>
    </citation>
    <scope>NUCLEOTIDE SEQUENCE</scope>
    <source>
        <strain evidence="8">ED321</strain>
        <strain evidence="7">ED321 Heterogonic</strain>
    </source>
</reference>
<dbReference type="SUPFAM" id="SSF82927">
    <property type="entry name" value="Cysteine-rich DNA binding domain, (DM domain)"/>
    <property type="match status" value="1"/>
</dbReference>
<comment type="subcellular location">
    <subcellularLocation>
        <location evidence="5">Nucleus</location>
    </subcellularLocation>
</comment>
<dbReference type="RefSeq" id="XP_024501096.1">
    <property type="nucleotide sequence ID" value="XM_024646971.1"/>
</dbReference>
<dbReference type="GO" id="GO:0005634">
    <property type="term" value="C:nucleus"/>
    <property type="evidence" value="ECO:0007669"/>
    <property type="project" value="UniProtKB-SubCell"/>
</dbReference>
<evidence type="ECO:0000313" key="8">
    <source>
        <dbReference type="Proteomes" id="UP000035682"/>
    </source>
</evidence>
<protein>
    <submittedName>
        <fullName evidence="7 9">DM DNA-binding domain-containing protein</fullName>
    </submittedName>
</protein>
<dbReference type="Proteomes" id="UP000035682">
    <property type="component" value="Unplaced"/>
</dbReference>
<dbReference type="InterPro" id="IPR001275">
    <property type="entry name" value="DM_DNA-bd"/>
</dbReference>
<evidence type="ECO:0000256" key="3">
    <source>
        <dbReference type="ARBA" id="ARBA00023125"/>
    </source>
</evidence>
<dbReference type="Gene3D" id="4.10.1040.10">
    <property type="entry name" value="DM DNA-binding domain"/>
    <property type="match status" value="1"/>
</dbReference>
<dbReference type="AlphaFoldDB" id="A0A090L334"/>
<keyword evidence="8" id="KW-1185">Reference proteome</keyword>
<evidence type="ECO:0000313" key="9">
    <source>
        <dbReference type="WBParaSite" id="SRAE_1000017000.1"/>
    </source>
</evidence>
<dbReference type="CTD" id="36374259"/>
<evidence type="ECO:0000259" key="6">
    <source>
        <dbReference type="PROSITE" id="PS50809"/>
    </source>
</evidence>
<accession>A0A090L334</accession>
<dbReference type="WormBase" id="SRAE_1000017000">
    <property type="protein sequence ID" value="SRP05072"/>
    <property type="gene ID" value="WBGene00256764"/>
</dbReference>
<keyword evidence="3 5" id="KW-0238">DNA-binding</keyword>
<dbReference type="GO" id="GO:0046872">
    <property type="term" value="F:metal ion binding"/>
    <property type="evidence" value="ECO:0007669"/>
    <property type="project" value="UniProtKB-KW"/>
</dbReference>
<dbReference type="GO" id="GO:0007548">
    <property type="term" value="P:sex differentiation"/>
    <property type="evidence" value="ECO:0007669"/>
    <property type="project" value="TreeGrafter"/>
</dbReference>
<evidence type="ECO:0000313" key="10">
    <source>
        <dbReference type="WormBase" id="SRAE_1000017000"/>
    </source>
</evidence>
<dbReference type="InterPro" id="IPR036407">
    <property type="entry name" value="DM_DNA-bd_sf"/>
</dbReference>
<keyword evidence="4 5" id="KW-0539">Nucleus</keyword>
<evidence type="ECO:0000256" key="5">
    <source>
        <dbReference type="PROSITE-ProRule" id="PRU00070"/>
    </source>
</evidence>
<feature type="domain" description="DM" evidence="6">
    <location>
        <begin position="8"/>
        <end position="56"/>
    </location>
</feature>
<dbReference type="PANTHER" id="PTHR12322:SF115">
    <property type="entry name" value="PROTEIN CBR-MAB-23"/>
    <property type="match status" value="1"/>
</dbReference>
<dbReference type="WBParaSite" id="SRAE_1000017000.1">
    <property type="protein sequence ID" value="SRAE_1000017000.1"/>
    <property type="gene ID" value="WBGene00256764"/>
</dbReference>
<feature type="DNA-binding region" description="DM" evidence="5">
    <location>
        <begin position="8"/>
        <end position="56"/>
    </location>
</feature>
<dbReference type="PANTHER" id="PTHR12322">
    <property type="entry name" value="DOUBLESEX AND MAB-3 RELATED TRANSCRIPTION FACTOR DMRT"/>
    <property type="match status" value="1"/>
</dbReference>
<dbReference type="OrthoDB" id="5807583at2759"/>
<organism evidence="7">
    <name type="scientific">Strongyloides ratti</name>
    <name type="common">Parasitic roundworm</name>
    <dbReference type="NCBI Taxonomy" id="34506"/>
    <lineage>
        <taxon>Eukaryota</taxon>
        <taxon>Metazoa</taxon>
        <taxon>Ecdysozoa</taxon>
        <taxon>Nematoda</taxon>
        <taxon>Chromadorea</taxon>
        <taxon>Rhabditida</taxon>
        <taxon>Tylenchina</taxon>
        <taxon>Panagrolaimomorpha</taxon>
        <taxon>Strongyloidoidea</taxon>
        <taxon>Strongyloididae</taxon>
        <taxon>Strongyloides</taxon>
    </lineage>
</organism>
<dbReference type="SMART" id="SM00301">
    <property type="entry name" value="DM"/>
    <property type="match status" value="1"/>
</dbReference>
<name>A0A090L334_STRRB</name>
<keyword evidence="1 5" id="KW-0479">Metal-binding</keyword>
<evidence type="ECO:0000256" key="4">
    <source>
        <dbReference type="ARBA" id="ARBA00023242"/>
    </source>
</evidence>
<dbReference type="GO" id="GO:0000981">
    <property type="term" value="F:DNA-binding transcription factor activity, RNA polymerase II-specific"/>
    <property type="evidence" value="ECO:0007669"/>
    <property type="project" value="TreeGrafter"/>
</dbReference>